<protein>
    <submittedName>
        <fullName evidence="2">Uncharacterized protein</fullName>
    </submittedName>
</protein>
<organism evidence="2 3">
    <name type="scientific">Nitrospirillum iridis</name>
    <dbReference type="NCBI Taxonomy" id="765888"/>
    <lineage>
        <taxon>Bacteria</taxon>
        <taxon>Pseudomonadati</taxon>
        <taxon>Pseudomonadota</taxon>
        <taxon>Alphaproteobacteria</taxon>
        <taxon>Rhodospirillales</taxon>
        <taxon>Azospirillaceae</taxon>
        <taxon>Nitrospirillum</taxon>
    </lineage>
</organism>
<accession>A0A7X0B4D9</accession>
<gene>
    <name evidence="2" type="ORF">FHS74_004812</name>
</gene>
<evidence type="ECO:0000313" key="2">
    <source>
        <dbReference type="EMBL" id="MBB6254226.1"/>
    </source>
</evidence>
<dbReference type="EMBL" id="JACIIZ010000016">
    <property type="protein sequence ID" value="MBB6254226.1"/>
    <property type="molecule type" value="Genomic_DNA"/>
</dbReference>
<evidence type="ECO:0000256" key="1">
    <source>
        <dbReference type="SAM" id="SignalP"/>
    </source>
</evidence>
<reference evidence="2 3" key="1">
    <citation type="submission" date="2020-08" db="EMBL/GenBank/DDBJ databases">
        <title>Genomic Encyclopedia of Type Strains, Phase IV (KMG-IV): sequencing the most valuable type-strain genomes for metagenomic binning, comparative biology and taxonomic classification.</title>
        <authorList>
            <person name="Goeker M."/>
        </authorList>
    </citation>
    <scope>NUCLEOTIDE SEQUENCE [LARGE SCALE GENOMIC DNA]</scope>
    <source>
        <strain evidence="2 3">DSM 22198</strain>
    </source>
</reference>
<evidence type="ECO:0000313" key="3">
    <source>
        <dbReference type="Proteomes" id="UP000539175"/>
    </source>
</evidence>
<keyword evidence="3" id="KW-1185">Reference proteome</keyword>
<dbReference type="PROSITE" id="PS51257">
    <property type="entry name" value="PROKAR_LIPOPROTEIN"/>
    <property type="match status" value="1"/>
</dbReference>
<proteinExistence type="predicted"/>
<sequence length="138" mass="14447">MRAAALPLLFLFPFLVLACPAGALTEQIQGQPAARVITLDLPHPLMAGESAWIIVRVGPIGHAQVDVSDAAGHLLGSVSLFAPHYGEEGGSHVIPLPAKATQGKRVTLRLTITHPSAPSRAPTDGEVRDVAVTVEPTR</sequence>
<keyword evidence="1" id="KW-0732">Signal</keyword>
<feature type="chain" id="PRO_5031484953" evidence="1">
    <location>
        <begin position="19"/>
        <end position="138"/>
    </location>
</feature>
<dbReference type="Proteomes" id="UP000539175">
    <property type="component" value="Unassembled WGS sequence"/>
</dbReference>
<dbReference type="RefSeq" id="WP_184806377.1">
    <property type="nucleotide sequence ID" value="NZ_JACIIZ010000016.1"/>
</dbReference>
<comment type="caution">
    <text evidence="2">The sequence shown here is derived from an EMBL/GenBank/DDBJ whole genome shotgun (WGS) entry which is preliminary data.</text>
</comment>
<feature type="signal peptide" evidence="1">
    <location>
        <begin position="1"/>
        <end position="18"/>
    </location>
</feature>
<name>A0A7X0B4D9_9PROT</name>
<dbReference type="AlphaFoldDB" id="A0A7X0B4D9"/>